<evidence type="ECO:0000313" key="2">
    <source>
        <dbReference type="Proteomes" id="UP000004105"/>
    </source>
</evidence>
<accession>F2BGM6</accession>
<protein>
    <submittedName>
        <fullName evidence="1">Uncharacterized protein</fullName>
    </submittedName>
</protein>
<dbReference type="HOGENOM" id="CLU_3009579_0_0_4"/>
<gene>
    <name evidence="1" type="ORF">HMPREF9123_2883</name>
</gene>
<dbReference type="Proteomes" id="UP000004105">
    <property type="component" value="Unassembled WGS sequence"/>
</dbReference>
<name>F2BGM6_9NEIS</name>
<reference evidence="1 2" key="1">
    <citation type="submission" date="2011-02" db="EMBL/GenBank/DDBJ databases">
        <authorList>
            <person name="Muzny D."/>
            <person name="Qin X."/>
            <person name="Deng J."/>
            <person name="Jiang H."/>
            <person name="Liu Y."/>
            <person name="Qu J."/>
            <person name="Song X.-Z."/>
            <person name="Zhang L."/>
            <person name="Thornton R."/>
            <person name="Coyle M."/>
            <person name="Francisco L."/>
            <person name="Jackson L."/>
            <person name="Javaid M."/>
            <person name="Korchina V."/>
            <person name="Kovar C."/>
            <person name="Mata R."/>
            <person name="Mathew T."/>
            <person name="Ngo R."/>
            <person name="Nguyen L."/>
            <person name="Nguyen N."/>
            <person name="Okwuonu G."/>
            <person name="Ongeri F."/>
            <person name="Pham C."/>
            <person name="Simmons D."/>
            <person name="Wilczek-Boney K."/>
            <person name="Hale W."/>
            <person name="Jakkamsetti A."/>
            <person name="Pham P."/>
            <person name="Ruth R."/>
            <person name="San Lucas F."/>
            <person name="Warren J."/>
            <person name="Zhang J."/>
            <person name="Zhao Z."/>
            <person name="Zhou C."/>
            <person name="Zhu D."/>
            <person name="Lee S."/>
            <person name="Bess C."/>
            <person name="Blankenburg K."/>
            <person name="Forbes L."/>
            <person name="Fu Q."/>
            <person name="Gubbala S."/>
            <person name="Hirani K."/>
            <person name="Jayaseelan J.C."/>
            <person name="Lara F."/>
            <person name="Munidasa M."/>
            <person name="Palculict T."/>
            <person name="Patil S."/>
            <person name="Pu L.-L."/>
            <person name="Saada N."/>
            <person name="Tang L."/>
            <person name="Weissenberger G."/>
            <person name="Zhu Y."/>
            <person name="Hemphill L."/>
            <person name="Shang Y."/>
            <person name="Youmans B."/>
            <person name="Ayvaz T."/>
            <person name="Ross M."/>
            <person name="Santibanez J."/>
            <person name="Aqrawi P."/>
            <person name="Gross S."/>
            <person name="Joshi V."/>
            <person name="Fowler G."/>
            <person name="Nazareth L."/>
            <person name="Reid J."/>
            <person name="Worley K."/>
            <person name="Petrosino J."/>
            <person name="Highlander S."/>
            <person name="Gibbs R."/>
        </authorList>
    </citation>
    <scope>NUCLEOTIDE SEQUENCE [LARGE SCALE GENOMIC DNA]</scope>
    <source>
        <strain evidence="1 2">ATCC BAA-1200</strain>
    </source>
</reference>
<comment type="caution">
    <text evidence="1">The sequence shown here is derived from an EMBL/GenBank/DDBJ whole genome shotgun (WGS) entry which is preliminary data.</text>
</comment>
<keyword evidence="2" id="KW-1185">Reference proteome</keyword>
<proteinExistence type="predicted"/>
<dbReference type="AlphaFoldDB" id="F2BGM6"/>
<organism evidence="1 2">
    <name type="scientific">Neisseria bacilliformis ATCC BAA-1200</name>
    <dbReference type="NCBI Taxonomy" id="888742"/>
    <lineage>
        <taxon>Bacteria</taxon>
        <taxon>Pseudomonadati</taxon>
        <taxon>Pseudomonadota</taxon>
        <taxon>Betaproteobacteria</taxon>
        <taxon>Neisseriales</taxon>
        <taxon>Neisseriaceae</taxon>
        <taxon>Neisseria</taxon>
    </lineage>
</organism>
<dbReference type="EMBL" id="AFAY01000055">
    <property type="protein sequence ID" value="EGF06499.1"/>
    <property type="molecule type" value="Genomic_DNA"/>
</dbReference>
<evidence type="ECO:0000313" key="1">
    <source>
        <dbReference type="EMBL" id="EGF06499.1"/>
    </source>
</evidence>
<sequence length="56" mass="6163">MVRHAFSDGLYGTSAPAFDVVSPCMANGAIVEHRPSEKNQCALRRRKQAAETRFAI</sequence>